<dbReference type="InterPro" id="IPR044068">
    <property type="entry name" value="CB"/>
</dbReference>
<proteinExistence type="inferred from homology"/>
<keyword evidence="3 5" id="KW-0238">DNA-binding</keyword>
<evidence type="ECO:0000259" key="7">
    <source>
        <dbReference type="PROSITE" id="PS51900"/>
    </source>
</evidence>
<dbReference type="Proteomes" id="UP001156672">
    <property type="component" value="Unassembled WGS sequence"/>
</dbReference>
<dbReference type="SUPFAM" id="SSF56349">
    <property type="entry name" value="DNA breaking-rejoining enzymes"/>
    <property type="match status" value="1"/>
</dbReference>
<accession>A0ABQ5WZL8</accession>
<dbReference type="InterPro" id="IPR013762">
    <property type="entry name" value="Integrase-like_cat_sf"/>
</dbReference>
<evidence type="ECO:0000256" key="1">
    <source>
        <dbReference type="ARBA" id="ARBA00008857"/>
    </source>
</evidence>
<dbReference type="InterPro" id="IPR050808">
    <property type="entry name" value="Phage_Integrase"/>
</dbReference>
<comment type="caution">
    <text evidence="8">The sequence shown here is derived from an EMBL/GenBank/DDBJ whole genome shotgun (WGS) entry which is preliminary data.</text>
</comment>
<keyword evidence="2" id="KW-0229">DNA integration</keyword>
<dbReference type="InterPro" id="IPR002104">
    <property type="entry name" value="Integrase_catalytic"/>
</dbReference>
<evidence type="ECO:0000313" key="8">
    <source>
        <dbReference type="EMBL" id="GLQ68952.1"/>
    </source>
</evidence>
<evidence type="ECO:0000256" key="3">
    <source>
        <dbReference type="ARBA" id="ARBA00023125"/>
    </source>
</evidence>
<feature type="domain" description="Tyr recombinase" evidence="6">
    <location>
        <begin position="158"/>
        <end position="373"/>
    </location>
</feature>
<feature type="domain" description="Core-binding (CB)" evidence="7">
    <location>
        <begin position="65"/>
        <end position="138"/>
    </location>
</feature>
<keyword evidence="4" id="KW-0233">DNA recombination</keyword>
<organism evidence="8 9">
    <name type="scientific">Gluconobacter albidus</name>
    <dbReference type="NCBI Taxonomy" id="318683"/>
    <lineage>
        <taxon>Bacteria</taxon>
        <taxon>Pseudomonadati</taxon>
        <taxon>Pseudomonadota</taxon>
        <taxon>Alphaproteobacteria</taxon>
        <taxon>Acetobacterales</taxon>
        <taxon>Acetobacteraceae</taxon>
        <taxon>Gluconobacter</taxon>
    </lineage>
</organism>
<sequence>MPRSRRTGLNVVRKKRADGSIIEYFYDRQTRKFLGHDREAALASLENLSPLQAAGLNPGTIGALIVDYLASEEYRALSPRTRNLYRGYLDRMREDWGVHPARAISRQDVLAIRERLSQTPRKADQILSLLQKILGRAKDVGLIDSNPAERFKRQHTTKRSEIWSYEMEDAFLERARPSLQMAYLLLLYTVQRPGDVLTMDADRISIRSGRMFIALRQEKTGALIDVPVHARLEPHLRRRLDEITAGQQQADAIVSARIGKPAAALLVPSPTGKVWAHRNFARAWDEVMRRLGRAYARQLLRGGATRAQIISELEASHRQRRDLRRTGIVRLAEAGATTPQIAAISGHAIDYCQRIIDTYLPRRTEVALAGMETWERHQSRETSKIVSIAASRGRLM</sequence>
<dbReference type="InterPro" id="IPR011010">
    <property type="entry name" value="DNA_brk_join_enz"/>
</dbReference>
<dbReference type="Gene3D" id="1.10.150.130">
    <property type="match status" value="1"/>
</dbReference>
<name>A0ABQ5WZL8_9PROT</name>
<gene>
    <name evidence="8" type="ORF">GCM10007866_14030</name>
</gene>
<evidence type="ECO:0000256" key="5">
    <source>
        <dbReference type="PROSITE-ProRule" id="PRU01248"/>
    </source>
</evidence>
<dbReference type="InterPro" id="IPR010998">
    <property type="entry name" value="Integrase_recombinase_N"/>
</dbReference>
<dbReference type="PROSITE" id="PS51900">
    <property type="entry name" value="CB"/>
    <property type="match status" value="1"/>
</dbReference>
<dbReference type="EMBL" id="BSNW01000013">
    <property type="protein sequence ID" value="GLQ68952.1"/>
    <property type="molecule type" value="Genomic_DNA"/>
</dbReference>
<evidence type="ECO:0000256" key="2">
    <source>
        <dbReference type="ARBA" id="ARBA00022908"/>
    </source>
</evidence>
<keyword evidence="9" id="KW-1185">Reference proteome</keyword>
<dbReference type="PANTHER" id="PTHR30629:SF2">
    <property type="entry name" value="PROPHAGE INTEGRASE INTS-RELATED"/>
    <property type="match status" value="1"/>
</dbReference>
<dbReference type="PANTHER" id="PTHR30629">
    <property type="entry name" value="PROPHAGE INTEGRASE"/>
    <property type="match status" value="1"/>
</dbReference>
<evidence type="ECO:0008006" key="10">
    <source>
        <dbReference type="Google" id="ProtNLM"/>
    </source>
</evidence>
<evidence type="ECO:0000313" key="9">
    <source>
        <dbReference type="Proteomes" id="UP001156672"/>
    </source>
</evidence>
<reference evidence="9" key="1">
    <citation type="journal article" date="2019" name="Int. J. Syst. Evol. Microbiol.">
        <title>The Global Catalogue of Microorganisms (GCM) 10K type strain sequencing project: providing services to taxonomists for standard genome sequencing and annotation.</title>
        <authorList>
            <consortium name="The Broad Institute Genomics Platform"/>
            <consortium name="The Broad Institute Genome Sequencing Center for Infectious Disease"/>
            <person name="Wu L."/>
            <person name="Ma J."/>
        </authorList>
    </citation>
    <scope>NUCLEOTIDE SEQUENCE [LARGE SCALE GENOMIC DNA]</scope>
    <source>
        <strain evidence="9">NBRC 3250</strain>
    </source>
</reference>
<evidence type="ECO:0000256" key="4">
    <source>
        <dbReference type="ARBA" id="ARBA00023172"/>
    </source>
</evidence>
<evidence type="ECO:0000259" key="6">
    <source>
        <dbReference type="PROSITE" id="PS51898"/>
    </source>
</evidence>
<comment type="similarity">
    <text evidence="1">Belongs to the 'phage' integrase family.</text>
</comment>
<dbReference type="PROSITE" id="PS51898">
    <property type="entry name" value="TYR_RECOMBINASE"/>
    <property type="match status" value="1"/>
</dbReference>
<protein>
    <recommendedName>
        <fullName evidence="10">Integrase</fullName>
    </recommendedName>
</protein>
<dbReference type="Gene3D" id="1.10.443.10">
    <property type="entry name" value="Intergrase catalytic core"/>
    <property type="match status" value="1"/>
</dbReference>